<name>A0AAD5B139_SILAS</name>
<dbReference type="SMART" id="SM00320">
    <property type="entry name" value="WD40"/>
    <property type="match status" value="5"/>
</dbReference>
<dbReference type="PANTHER" id="PTHR44791">
    <property type="entry name" value="TELOMERASE PROTEIN COMPONENT 1 TEP1"/>
    <property type="match status" value="1"/>
</dbReference>
<evidence type="ECO:0000313" key="2">
    <source>
        <dbReference type="EMBL" id="KAI5626061.1"/>
    </source>
</evidence>
<sequence>CYSFLKRHAPLLSHWPALFVQQALNEPDASAAHVWAESAAKEENVPIVRCMNNTSEEAGELVSTFQWTPSCVSLSPAGVLMAVGTEQGSLHLYHTHTNQEEKSLISSCDGISGCVFLDDCVLWTTSYDGQVEAWDVNSGCRTAHLNAHSNSITGCDVSPDRKHFATVSLDFTLKVWSSKKGMQEASLVNPSPLNCVTFDPEGSLLAVGCWDGAVRMWDWIKQENCMTLSGHYCSVRSVSFSPSSSLSLLCSGALDGEIRLWSVPGSSCVWRSHAHCGPTEVLHFLCDGESLLSAGRD</sequence>
<proteinExistence type="predicted"/>
<dbReference type="Pfam" id="PF00400">
    <property type="entry name" value="WD40"/>
    <property type="match status" value="3"/>
</dbReference>
<keyword evidence="1" id="KW-0853">WD repeat</keyword>
<evidence type="ECO:0000256" key="1">
    <source>
        <dbReference type="PROSITE-ProRule" id="PRU00221"/>
    </source>
</evidence>
<feature type="repeat" description="WD" evidence="1">
    <location>
        <begin position="228"/>
        <end position="263"/>
    </location>
</feature>
<feature type="repeat" description="WD" evidence="1">
    <location>
        <begin position="193"/>
        <end position="218"/>
    </location>
</feature>
<dbReference type="GO" id="GO:0000722">
    <property type="term" value="P:telomere maintenance via recombination"/>
    <property type="evidence" value="ECO:0007669"/>
    <property type="project" value="TreeGrafter"/>
</dbReference>
<keyword evidence="3" id="KW-1185">Reference proteome</keyword>
<feature type="repeat" description="WD" evidence="1">
    <location>
        <begin position="145"/>
        <end position="186"/>
    </location>
</feature>
<protein>
    <submittedName>
        <fullName evidence="2">Telomerase protein component 1</fullName>
    </submittedName>
</protein>
<dbReference type="SUPFAM" id="SSF50978">
    <property type="entry name" value="WD40 repeat-like"/>
    <property type="match status" value="1"/>
</dbReference>
<comment type="caution">
    <text evidence="2">The sequence shown here is derived from an EMBL/GenBank/DDBJ whole genome shotgun (WGS) entry which is preliminary data.</text>
</comment>
<dbReference type="InterPro" id="IPR001680">
    <property type="entry name" value="WD40_rpt"/>
</dbReference>
<dbReference type="EMBL" id="MU551535">
    <property type="protein sequence ID" value="KAI5626061.1"/>
    <property type="molecule type" value="Genomic_DNA"/>
</dbReference>
<evidence type="ECO:0000313" key="3">
    <source>
        <dbReference type="Proteomes" id="UP001205998"/>
    </source>
</evidence>
<reference evidence="2" key="1">
    <citation type="submission" date="2018-07" db="EMBL/GenBank/DDBJ databases">
        <title>Comparative genomics of catfishes provides insights into carnivory and benthic adaptation.</title>
        <authorList>
            <person name="Zhang Y."/>
            <person name="Wang D."/>
            <person name="Peng Z."/>
            <person name="Zheng S."/>
            <person name="Shao F."/>
            <person name="Tao W."/>
        </authorList>
    </citation>
    <scope>NUCLEOTIDE SEQUENCE</scope>
    <source>
        <strain evidence="2">Chongqing</strain>
    </source>
</reference>
<feature type="non-terminal residue" evidence="2">
    <location>
        <position position="297"/>
    </location>
</feature>
<dbReference type="InterPro" id="IPR052652">
    <property type="entry name" value="Telomerase_Complex_Comp"/>
</dbReference>
<dbReference type="PANTHER" id="PTHR44791:SF1">
    <property type="entry name" value="TELOMERASE PROTEIN COMPONENT 1"/>
    <property type="match status" value="1"/>
</dbReference>
<dbReference type="Proteomes" id="UP001205998">
    <property type="component" value="Unassembled WGS sequence"/>
</dbReference>
<dbReference type="GO" id="GO:0003720">
    <property type="term" value="F:telomerase activity"/>
    <property type="evidence" value="ECO:0007669"/>
    <property type="project" value="TreeGrafter"/>
</dbReference>
<gene>
    <name evidence="2" type="ORF">C0J50_14333</name>
</gene>
<dbReference type="InterPro" id="IPR015943">
    <property type="entry name" value="WD40/YVTN_repeat-like_dom_sf"/>
</dbReference>
<dbReference type="PROSITE" id="PS50082">
    <property type="entry name" value="WD_REPEATS_2"/>
    <property type="match status" value="3"/>
</dbReference>
<feature type="non-terminal residue" evidence="2">
    <location>
        <position position="1"/>
    </location>
</feature>
<dbReference type="AlphaFoldDB" id="A0AAD5B139"/>
<dbReference type="Gene3D" id="2.130.10.10">
    <property type="entry name" value="YVTN repeat-like/Quinoprotein amine dehydrogenase"/>
    <property type="match status" value="2"/>
</dbReference>
<dbReference type="GO" id="GO:0005697">
    <property type="term" value="C:telomerase holoenzyme complex"/>
    <property type="evidence" value="ECO:0007669"/>
    <property type="project" value="TreeGrafter"/>
</dbReference>
<accession>A0AAD5B139</accession>
<dbReference type="PROSITE" id="PS50294">
    <property type="entry name" value="WD_REPEATS_REGION"/>
    <property type="match status" value="3"/>
</dbReference>
<organism evidence="2 3">
    <name type="scientific">Silurus asotus</name>
    <name type="common">Amur catfish</name>
    <name type="synonym">Parasilurus asotus</name>
    <dbReference type="NCBI Taxonomy" id="30991"/>
    <lineage>
        <taxon>Eukaryota</taxon>
        <taxon>Metazoa</taxon>
        <taxon>Chordata</taxon>
        <taxon>Craniata</taxon>
        <taxon>Vertebrata</taxon>
        <taxon>Euteleostomi</taxon>
        <taxon>Actinopterygii</taxon>
        <taxon>Neopterygii</taxon>
        <taxon>Teleostei</taxon>
        <taxon>Ostariophysi</taxon>
        <taxon>Siluriformes</taxon>
        <taxon>Siluridae</taxon>
        <taxon>Silurus</taxon>
    </lineage>
</organism>
<dbReference type="GO" id="GO:0070034">
    <property type="term" value="F:telomerase RNA binding"/>
    <property type="evidence" value="ECO:0007669"/>
    <property type="project" value="TreeGrafter"/>
</dbReference>
<dbReference type="InterPro" id="IPR036322">
    <property type="entry name" value="WD40_repeat_dom_sf"/>
</dbReference>